<dbReference type="OrthoDB" id="413313at2759"/>
<dbReference type="GeneID" id="111593781"/>
<accession>A0A6J1LDT4</accession>
<feature type="transmembrane region" description="Helical" evidence="1">
    <location>
        <begin position="12"/>
        <end position="29"/>
    </location>
</feature>
<keyword evidence="1" id="KW-0472">Membrane</keyword>
<dbReference type="InterPro" id="IPR004245">
    <property type="entry name" value="DUF229"/>
</dbReference>
<dbReference type="KEGG" id="dhe:111593781"/>
<organism evidence="2 3">
    <name type="scientific">Drosophila hydei</name>
    <name type="common">Fruit fly</name>
    <dbReference type="NCBI Taxonomy" id="7224"/>
    <lineage>
        <taxon>Eukaryota</taxon>
        <taxon>Metazoa</taxon>
        <taxon>Ecdysozoa</taxon>
        <taxon>Arthropoda</taxon>
        <taxon>Hexapoda</taxon>
        <taxon>Insecta</taxon>
        <taxon>Pterygota</taxon>
        <taxon>Neoptera</taxon>
        <taxon>Endopterygota</taxon>
        <taxon>Diptera</taxon>
        <taxon>Brachycera</taxon>
        <taxon>Muscomorpha</taxon>
        <taxon>Ephydroidea</taxon>
        <taxon>Drosophilidae</taxon>
        <taxon>Drosophila</taxon>
    </lineage>
</organism>
<evidence type="ECO:0000313" key="2">
    <source>
        <dbReference type="Proteomes" id="UP000504633"/>
    </source>
</evidence>
<dbReference type="CDD" id="cd16021">
    <property type="entry name" value="ALP_like"/>
    <property type="match status" value="1"/>
</dbReference>
<name>A0A6J1LDT4_DROHY</name>
<keyword evidence="2" id="KW-1185">Reference proteome</keyword>
<reference evidence="3" key="1">
    <citation type="submission" date="2025-08" db="UniProtKB">
        <authorList>
            <consortium name="RefSeq"/>
        </authorList>
    </citation>
    <scope>IDENTIFICATION</scope>
    <source>
        <strain evidence="3">15085-1641.00</strain>
        <tissue evidence="3">Whole body</tissue>
    </source>
</reference>
<sequence>MPRLKKMILVRKYVFIFFGLLLVFIWLNHRNKSNEREIKFEQFPAVTEETVSDSSPADAVAREKHLREMIRTNKIVGRFARVQETGKPRIGKLKFSDSDNELADAVAKPVRYFVNNKKCKMPFADPFSREATEIFKPSQPKACSNASDVFQLQYDAQAKHYKLIVNQEVLSKLNPVVSSIDCNYREVTQGTDEKSEHNSNVSPPVNFRLQCALPPNIKSIIVECHDAVNSARILQRDAFTLIQVNDTSSRIEPQPLERQPSVVILGLHSMSRMNFQRTMPKTAAFVTRVGWFEMQGYNKIADEIAPNLMAILSGESDKRCGPGSAGCTWIWKDYKRAGYATAIAEDNAGDAAFLQNTLGLADVAVDHDLRPLLLGIGRALSSYEKIGNSYCIGRRLAVSYVYDFCAQFTARFVQELQRPMFGFFWSGTMTNDSNFGASGLDAIFVDYMHKLEQQQLFEKSIVVLVSDHGARTGELMELPDGFLEERLPLLHIYLPPWFRSAYPNYAQALALNHDRLCSNFDLYNTLRHILQLNAKTPAMLPARTACPSSQSLLHPLPMDRSCEDACIGEHWCTCNKFVKQSLSGEMYVLGKHVVYYINRWMLVHHFNAVCQRLGLQDMDLAERKLLHEENAKEPMYGSIVIYRLRFRTYPDVGKFQATIRYNRELQIIEDLHVPDISRLNSYKNNSRCVSDKIAQKFCFCYPKAKLSGPMEDWQVVKLTTVSTF</sequence>
<gene>
    <name evidence="3" type="primary">LOC111593781</name>
</gene>
<dbReference type="OMA" id="FTHDFYF"/>
<proteinExistence type="predicted"/>
<dbReference type="InterPro" id="IPR017850">
    <property type="entry name" value="Alkaline_phosphatase_core_sf"/>
</dbReference>
<dbReference type="Proteomes" id="UP000504633">
    <property type="component" value="Unplaced"/>
</dbReference>
<dbReference type="SUPFAM" id="SSF53649">
    <property type="entry name" value="Alkaline phosphatase-like"/>
    <property type="match status" value="1"/>
</dbReference>
<keyword evidence="1" id="KW-0812">Transmembrane</keyword>
<evidence type="ECO:0000256" key="1">
    <source>
        <dbReference type="SAM" id="Phobius"/>
    </source>
</evidence>
<dbReference type="Gene3D" id="3.40.720.10">
    <property type="entry name" value="Alkaline Phosphatase, subunit A"/>
    <property type="match status" value="1"/>
</dbReference>
<dbReference type="FunFam" id="3.40.720.10:FF:000017">
    <property type="entry name" value="Predicted protein"/>
    <property type="match status" value="1"/>
</dbReference>
<dbReference type="PANTHER" id="PTHR10974:SF9">
    <property type="entry name" value="DUF229 DOMAIN CONTAINING PROTEIN-RELATED"/>
    <property type="match status" value="1"/>
</dbReference>
<dbReference type="RefSeq" id="XP_023162567.2">
    <property type="nucleotide sequence ID" value="XM_023306799.2"/>
</dbReference>
<evidence type="ECO:0000313" key="3">
    <source>
        <dbReference type="RefSeq" id="XP_023162567.2"/>
    </source>
</evidence>
<dbReference type="AlphaFoldDB" id="A0A6J1LDT4"/>
<dbReference type="GO" id="GO:0005615">
    <property type="term" value="C:extracellular space"/>
    <property type="evidence" value="ECO:0007669"/>
    <property type="project" value="TreeGrafter"/>
</dbReference>
<protein>
    <submittedName>
        <fullName evidence="3">Uncharacterized protein LOC111593781</fullName>
    </submittedName>
</protein>
<keyword evidence="1" id="KW-1133">Transmembrane helix</keyword>
<dbReference type="Pfam" id="PF02995">
    <property type="entry name" value="DUF229"/>
    <property type="match status" value="1"/>
</dbReference>
<dbReference type="PANTHER" id="PTHR10974">
    <property type="entry name" value="FI08016P-RELATED"/>
    <property type="match status" value="1"/>
</dbReference>